<reference evidence="1" key="1">
    <citation type="journal article" date="2016" name="J. Invertebr. Pathol.">
        <title>An alphabaculovirus isolated from dead Lymantria dispar larvae shows high genetic similarity to baculovirus previously isolated from Lymantria monacha - An example of adaptation to a new host.</title>
        <authorList>
            <person name="Rabalski L."/>
            <person name="Krejmer-Rabalska M."/>
            <person name="Skrzecz I."/>
            <person name="Wasag B."/>
            <person name="Szewczyk B."/>
        </authorList>
    </citation>
    <scope>NUCLEOTIDE SEQUENCE</scope>
    <source>
        <strain evidence="1">BNP</strain>
    </source>
</reference>
<dbReference type="Pfam" id="PF05098">
    <property type="entry name" value="LEF-4"/>
    <property type="match status" value="1"/>
</dbReference>
<name>A0A1B1MQW4_NPVLD</name>
<proteinExistence type="predicted"/>
<accession>A0A1B1MQW4</accession>
<evidence type="ECO:0000313" key="1">
    <source>
        <dbReference type="EMBL" id="ANS70980.1"/>
    </source>
</evidence>
<protein>
    <submittedName>
        <fullName evidence="1">Late expression factor-4</fullName>
    </submittedName>
</protein>
<organismHost>
    <name type="scientific">Lepidoptera</name>
    <name type="common">moths &amp; butterflies</name>
    <dbReference type="NCBI Taxonomy" id="7088"/>
</organismHost>
<dbReference type="GO" id="GO:0006355">
    <property type="term" value="P:regulation of DNA-templated transcription"/>
    <property type="evidence" value="ECO:0007669"/>
    <property type="project" value="InterPro"/>
</dbReference>
<sequence>MASSSSLRCSSSWRDSDQGVVTIEKEISYSINLSQDLLFIILESYISKNFVLCCEYFECVDEHDVRSRLMDNSFVSTIKQLESSRKFVFVHENGLLPLVDRTSSERSVRVDRNAGATARIRRILTCQVYRPCAASPVEIKFEKIYMDQNASYKFDFLMANKQISLLNLLHNKTKNENRQSFLGSDEILANLRLEYEYESVVDPAALRSMFEIVAAIETIASPHNIEPSLPYTTLQNAIVCRKFEEERLLNDPAADVLKWALKLDGVRGKGLFTKRNGAIVFMDDMRMFSGKLPWRFALNNAIAFQCELVEAVDGEFDGELYITDLLQVFKYTYNNRTQYECSPDAYPIDALSAVQTLNHLGASMAAHEPVVLVSDTPAASIHIKLKVRFQRFFEPPFSPCDGGGYNTMPTDGFVALDTQLRYVKYKKVRTVELEYNEANGGALCALNGPLLGYAVVRSHGCHVLEHGKIYETVVNVAEKTVQVLKERPDRILAQEVSDLVV</sequence>
<organism evidence="1">
    <name type="scientific">Lymantria dispar multicapsid nuclear polyhedrosis virus</name>
    <name type="common">LdMNPV</name>
    <dbReference type="NCBI Taxonomy" id="10449"/>
    <lineage>
        <taxon>Viruses</taxon>
        <taxon>Viruses incertae sedis</taxon>
        <taxon>Naldaviricetes</taxon>
        <taxon>Lefavirales</taxon>
        <taxon>Baculoviridae</taxon>
        <taxon>Alphabaculovirus</taxon>
        <taxon>Alphabaculovirus lydisparis</taxon>
    </lineage>
</organism>
<dbReference type="EMBL" id="KU377538">
    <property type="protein sequence ID" value="ANS70980.1"/>
    <property type="molecule type" value="Genomic_DNA"/>
</dbReference>
<dbReference type="InterPro" id="IPR007790">
    <property type="entry name" value="LEF-4"/>
</dbReference>